<dbReference type="Proteomes" id="UP000325440">
    <property type="component" value="Unassembled WGS sequence"/>
</dbReference>
<reference evidence="1 2" key="1">
    <citation type="submission" date="2019-08" db="EMBL/GenBank/DDBJ databases">
        <authorList>
            <person name="Alioto T."/>
            <person name="Alioto T."/>
            <person name="Gomez Garrido J."/>
        </authorList>
    </citation>
    <scope>NUCLEOTIDE SEQUENCE [LARGE SCALE GENOMIC DNA]</scope>
</reference>
<evidence type="ECO:0000313" key="2">
    <source>
        <dbReference type="Proteomes" id="UP000325440"/>
    </source>
</evidence>
<organism evidence="1 2">
    <name type="scientific">Cinara cedri</name>
    <dbReference type="NCBI Taxonomy" id="506608"/>
    <lineage>
        <taxon>Eukaryota</taxon>
        <taxon>Metazoa</taxon>
        <taxon>Ecdysozoa</taxon>
        <taxon>Arthropoda</taxon>
        <taxon>Hexapoda</taxon>
        <taxon>Insecta</taxon>
        <taxon>Pterygota</taxon>
        <taxon>Neoptera</taxon>
        <taxon>Paraneoptera</taxon>
        <taxon>Hemiptera</taxon>
        <taxon>Sternorrhyncha</taxon>
        <taxon>Aphidomorpha</taxon>
        <taxon>Aphidoidea</taxon>
        <taxon>Aphididae</taxon>
        <taxon>Lachninae</taxon>
        <taxon>Cinara</taxon>
    </lineage>
</organism>
<evidence type="ECO:0000313" key="1">
    <source>
        <dbReference type="EMBL" id="VVC45858.1"/>
    </source>
</evidence>
<protein>
    <submittedName>
        <fullName evidence="1">Uncharacterized protein</fullName>
    </submittedName>
</protein>
<gene>
    <name evidence="1" type="ORF">CINCED_3A015889</name>
</gene>
<dbReference type="EMBL" id="CABPRJ010002416">
    <property type="protein sequence ID" value="VVC45858.1"/>
    <property type="molecule type" value="Genomic_DNA"/>
</dbReference>
<proteinExistence type="predicted"/>
<keyword evidence="2" id="KW-1185">Reference proteome</keyword>
<name>A0A5E4NLM0_9HEMI</name>
<sequence>MRIKVSACRPYASDGSYGTDQFAVVRSQYPQQSDCQYDSHLQSDFNTITFSYFHNESSAPVGKIASLRNVLGITDDGPSRAVHCGLVDALV</sequence>
<accession>A0A5E4NLM0</accession>
<dbReference type="AlphaFoldDB" id="A0A5E4NLM0"/>